<name>A0A5C6LLA8_9BACT</name>
<dbReference type="InterPro" id="IPR008930">
    <property type="entry name" value="Terpenoid_cyclase/PrenylTrfase"/>
</dbReference>
<sequence>MTDEIEQVENYKYLCNEQLASKLKAFLLEEKIATYLHKDFSKKKDIRRIIDKLNQQKKSEVWGWWKDAPASLWITSHVTEAMIMAAAQGYKTNFNKEAVINYLTMELTARSCKDSIGYMQVLSQLNAPIDYKSNIDSLIARSGKSGYDTIRLALLQQQTGLTVDLSTLLSRQQQTVYGNTFWGKDTLHLFNNSIQSTYRCIRYFVRQGDKKHCYKA</sequence>
<proteinExistence type="predicted"/>
<evidence type="ECO:0000313" key="1">
    <source>
        <dbReference type="EMBL" id="TWV97363.1"/>
    </source>
</evidence>
<evidence type="ECO:0000313" key="2">
    <source>
        <dbReference type="Proteomes" id="UP000318815"/>
    </source>
</evidence>
<keyword evidence="2" id="KW-1185">Reference proteome</keyword>
<dbReference type="RefSeq" id="WP_146307126.1">
    <property type="nucleotide sequence ID" value="NZ_VOHS01000030.1"/>
</dbReference>
<gene>
    <name evidence="1" type="ORF">FEF09_22135</name>
</gene>
<dbReference type="Gene3D" id="1.50.10.20">
    <property type="match status" value="1"/>
</dbReference>
<reference evidence="1 2" key="1">
    <citation type="submission" date="2019-08" db="EMBL/GenBank/DDBJ databases">
        <title>Whole genome sequencing of chitin degrading bacteria Chitinophaga pinensis YS16.</title>
        <authorList>
            <person name="Singh R.P."/>
            <person name="Manchanda G."/>
            <person name="Maurya I.K."/>
            <person name="Joshi N.K."/>
            <person name="Srivastava A.K."/>
        </authorList>
    </citation>
    <scope>NUCLEOTIDE SEQUENCE [LARGE SCALE GENOMIC DNA]</scope>
    <source>
        <strain evidence="1 2">YS-16</strain>
    </source>
</reference>
<comment type="caution">
    <text evidence="1">The sequence shown here is derived from an EMBL/GenBank/DDBJ whole genome shotgun (WGS) entry which is preliminary data.</text>
</comment>
<protein>
    <submittedName>
        <fullName evidence="1">Uncharacterized protein</fullName>
    </submittedName>
</protein>
<dbReference type="Proteomes" id="UP000318815">
    <property type="component" value="Unassembled WGS sequence"/>
</dbReference>
<dbReference type="AlphaFoldDB" id="A0A5C6LLA8"/>
<dbReference type="EMBL" id="VOHS01000030">
    <property type="protein sequence ID" value="TWV97363.1"/>
    <property type="molecule type" value="Genomic_DNA"/>
</dbReference>
<dbReference type="OrthoDB" id="9767116at2"/>
<dbReference type="SUPFAM" id="SSF48239">
    <property type="entry name" value="Terpenoid cyclases/Protein prenyltransferases"/>
    <property type="match status" value="1"/>
</dbReference>
<accession>A0A5C6LLA8</accession>
<organism evidence="1 2">
    <name type="scientific">Chitinophaga pinensis</name>
    <dbReference type="NCBI Taxonomy" id="79329"/>
    <lineage>
        <taxon>Bacteria</taxon>
        <taxon>Pseudomonadati</taxon>
        <taxon>Bacteroidota</taxon>
        <taxon>Chitinophagia</taxon>
        <taxon>Chitinophagales</taxon>
        <taxon>Chitinophagaceae</taxon>
        <taxon>Chitinophaga</taxon>
    </lineage>
</organism>